<evidence type="ECO:0000256" key="4">
    <source>
        <dbReference type="PROSITE-ProRule" id="PRU00335"/>
    </source>
</evidence>
<dbReference type="Gene3D" id="1.10.357.10">
    <property type="entry name" value="Tetracycline Repressor, domain 2"/>
    <property type="match status" value="1"/>
</dbReference>
<dbReference type="RefSeq" id="WP_245757599.1">
    <property type="nucleotide sequence ID" value="NZ_FNON01000008.1"/>
</dbReference>
<sequence>MEHPGMSLREQKKLAAREALSWAAIRLATERGLDRVRVEEIAAEVGVSPRTFNNYFSSKEEAICAIGVDRQRRIGARLLARPPAEPLWQAVTAAVMEQYDEYGEPDREQVMRVRLMVGNPALRGEYLKSHHEVERVLAEAITERTGTTDELRPKLMAATVSAATRVALDHWLHSGTEKTLTEILREALREVSSGLPDLSICVAHHRKMKTC</sequence>
<reference evidence="6 7" key="1">
    <citation type="submission" date="2016-10" db="EMBL/GenBank/DDBJ databases">
        <authorList>
            <person name="de Groot N.N."/>
        </authorList>
    </citation>
    <scope>NUCLEOTIDE SEQUENCE [LARGE SCALE GENOMIC DNA]</scope>
    <source>
        <strain evidence="6 7">CPCC 202699</strain>
    </source>
</reference>
<dbReference type="GO" id="GO:0003700">
    <property type="term" value="F:DNA-binding transcription factor activity"/>
    <property type="evidence" value="ECO:0007669"/>
    <property type="project" value="TreeGrafter"/>
</dbReference>
<accession>A0A1H3P3U6</accession>
<dbReference type="InterPro" id="IPR041347">
    <property type="entry name" value="MftR_C"/>
</dbReference>
<dbReference type="PANTHER" id="PTHR30055">
    <property type="entry name" value="HTH-TYPE TRANSCRIPTIONAL REGULATOR RUTR"/>
    <property type="match status" value="1"/>
</dbReference>
<name>A0A1H3P3U6_9PSEU</name>
<dbReference type="Pfam" id="PF17754">
    <property type="entry name" value="TetR_C_14"/>
    <property type="match status" value="1"/>
</dbReference>
<dbReference type="InterPro" id="IPR001647">
    <property type="entry name" value="HTH_TetR"/>
</dbReference>
<dbReference type="GO" id="GO:0000976">
    <property type="term" value="F:transcription cis-regulatory region binding"/>
    <property type="evidence" value="ECO:0007669"/>
    <property type="project" value="TreeGrafter"/>
</dbReference>
<dbReference type="InterPro" id="IPR050109">
    <property type="entry name" value="HTH-type_TetR-like_transc_reg"/>
</dbReference>
<dbReference type="Proteomes" id="UP000199515">
    <property type="component" value="Unassembled WGS sequence"/>
</dbReference>
<dbReference type="SUPFAM" id="SSF46689">
    <property type="entry name" value="Homeodomain-like"/>
    <property type="match status" value="1"/>
</dbReference>
<protein>
    <submittedName>
        <fullName evidence="6">DNA-binding transcriptional regulator, AcrR family</fullName>
    </submittedName>
</protein>
<keyword evidence="2 4" id="KW-0238">DNA-binding</keyword>
<feature type="domain" description="HTH tetR-type" evidence="5">
    <location>
        <begin position="14"/>
        <end position="74"/>
    </location>
</feature>
<evidence type="ECO:0000256" key="3">
    <source>
        <dbReference type="ARBA" id="ARBA00023163"/>
    </source>
</evidence>
<keyword evidence="7" id="KW-1185">Reference proteome</keyword>
<dbReference type="AlphaFoldDB" id="A0A1H3P3U6"/>
<evidence type="ECO:0000256" key="1">
    <source>
        <dbReference type="ARBA" id="ARBA00023015"/>
    </source>
</evidence>
<evidence type="ECO:0000256" key="2">
    <source>
        <dbReference type="ARBA" id="ARBA00023125"/>
    </source>
</evidence>
<gene>
    <name evidence="6" type="ORF">SAMN05421504_1082</name>
</gene>
<dbReference type="PROSITE" id="PS50977">
    <property type="entry name" value="HTH_TETR_2"/>
    <property type="match status" value="1"/>
</dbReference>
<dbReference type="Pfam" id="PF00440">
    <property type="entry name" value="TetR_N"/>
    <property type="match status" value="1"/>
</dbReference>
<dbReference type="InterPro" id="IPR009057">
    <property type="entry name" value="Homeodomain-like_sf"/>
</dbReference>
<feature type="DNA-binding region" description="H-T-H motif" evidence="4">
    <location>
        <begin position="37"/>
        <end position="56"/>
    </location>
</feature>
<evidence type="ECO:0000313" key="6">
    <source>
        <dbReference type="EMBL" id="SDY95700.1"/>
    </source>
</evidence>
<proteinExistence type="predicted"/>
<evidence type="ECO:0000259" key="5">
    <source>
        <dbReference type="PROSITE" id="PS50977"/>
    </source>
</evidence>
<dbReference type="STRING" id="589385.SAMN05421504_1082"/>
<keyword evidence="3" id="KW-0804">Transcription</keyword>
<evidence type="ECO:0000313" key="7">
    <source>
        <dbReference type="Proteomes" id="UP000199515"/>
    </source>
</evidence>
<dbReference type="EMBL" id="FNON01000008">
    <property type="protein sequence ID" value="SDY95700.1"/>
    <property type="molecule type" value="Genomic_DNA"/>
</dbReference>
<organism evidence="6 7">
    <name type="scientific">Amycolatopsis xylanica</name>
    <dbReference type="NCBI Taxonomy" id="589385"/>
    <lineage>
        <taxon>Bacteria</taxon>
        <taxon>Bacillati</taxon>
        <taxon>Actinomycetota</taxon>
        <taxon>Actinomycetes</taxon>
        <taxon>Pseudonocardiales</taxon>
        <taxon>Pseudonocardiaceae</taxon>
        <taxon>Amycolatopsis</taxon>
    </lineage>
</organism>
<dbReference type="Gene3D" id="1.10.10.60">
    <property type="entry name" value="Homeodomain-like"/>
    <property type="match status" value="1"/>
</dbReference>
<keyword evidence="1" id="KW-0805">Transcription regulation</keyword>
<dbReference type="PANTHER" id="PTHR30055:SF238">
    <property type="entry name" value="MYCOFACTOCIN BIOSYNTHESIS TRANSCRIPTIONAL REGULATOR MFTR-RELATED"/>
    <property type="match status" value="1"/>
</dbReference>